<dbReference type="InterPro" id="IPR047196">
    <property type="entry name" value="YidC_ALB_C"/>
</dbReference>
<proteinExistence type="inferred from homology"/>
<feature type="transmembrane region" description="Helical" evidence="13">
    <location>
        <begin position="320"/>
        <end position="340"/>
    </location>
</feature>
<keyword evidence="10 13" id="KW-0143">Chaperone</keyword>
<comment type="function">
    <text evidence="13">Required for the insertion and/or proper folding and/or complex formation of integral membrane proteins into the membrane. Involved in integration of membrane proteins that insert both dependently and independently of the Sec translocase complex, as well as at least some lipoproteins. Aids folding of multispanning membrane proteins.</text>
</comment>
<dbReference type="PRINTS" id="PR00701">
    <property type="entry name" value="60KDINNERMP"/>
</dbReference>
<dbReference type="InterPro" id="IPR001708">
    <property type="entry name" value="YidC/ALB3/OXA1/COX18"/>
</dbReference>
<evidence type="ECO:0000256" key="4">
    <source>
        <dbReference type="ARBA" id="ARBA00022448"/>
    </source>
</evidence>
<dbReference type="PRINTS" id="PR01900">
    <property type="entry name" value="YIDCPROTEIN"/>
</dbReference>
<dbReference type="InterPro" id="IPR028055">
    <property type="entry name" value="YidC/Oxa/ALB_C"/>
</dbReference>
<comment type="similarity">
    <text evidence="2 13">Belongs to the OXA1/ALB3/YidC family. Type 1 subfamily.</text>
</comment>
<dbReference type="HAMAP" id="MF_01810">
    <property type="entry name" value="YidC_type1"/>
    <property type="match status" value="1"/>
</dbReference>
<comment type="subunit">
    <text evidence="13">Interacts with the Sec translocase complex via SecD. Specifically interacts with transmembrane segments of nascent integral membrane proteins during membrane integration.</text>
</comment>
<dbReference type="Proteomes" id="UP000287243">
    <property type="component" value="Chromosome"/>
</dbReference>
<dbReference type="AlphaFoldDB" id="A0A410P799"/>
<evidence type="ECO:0000256" key="10">
    <source>
        <dbReference type="ARBA" id="ARBA00023186"/>
    </source>
</evidence>
<comment type="subcellular location">
    <subcellularLocation>
        <location evidence="1">Cell inner membrane</location>
        <topology evidence="1">Multi-pass membrane protein</topology>
    </subcellularLocation>
    <subcellularLocation>
        <location evidence="13">Cell membrane</location>
        <topology evidence="13">Multi-pass membrane protein</topology>
    </subcellularLocation>
</comment>
<evidence type="ECO:0000256" key="2">
    <source>
        <dbReference type="ARBA" id="ARBA00010527"/>
    </source>
</evidence>
<dbReference type="Pfam" id="PF02096">
    <property type="entry name" value="60KD_IMP"/>
    <property type="match status" value="1"/>
</dbReference>
<evidence type="ECO:0000256" key="12">
    <source>
        <dbReference type="ARBA" id="ARBA00033342"/>
    </source>
</evidence>
<dbReference type="RefSeq" id="WP_128700913.1">
    <property type="nucleotide sequence ID" value="NZ_CP019384.1"/>
</dbReference>
<evidence type="ECO:0000256" key="1">
    <source>
        <dbReference type="ARBA" id="ARBA00004429"/>
    </source>
</evidence>
<evidence type="ECO:0000259" key="15">
    <source>
        <dbReference type="Pfam" id="PF14849"/>
    </source>
</evidence>
<keyword evidence="9 13" id="KW-0472">Membrane</keyword>
<gene>
    <name evidence="13" type="primary">yidC</name>
    <name evidence="16" type="ORF">BU251_09550</name>
</gene>
<feature type="domain" description="Membrane insertase YidC/Oxa/ALB C-terminal" evidence="14">
    <location>
        <begin position="320"/>
        <end position="515"/>
    </location>
</feature>
<dbReference type="GO" id="GO:0051205">
    <property type="term" value="P:protein insertion into membrane"/>
    <property type="evidence" value="ECO:0007669"/>
    <property type="project" value="TreeGrafter"/>
</dbReference>
<accession>A0A410P799</accession>
<evidence type="ECO:0000256" key="8">
    <source>
        <dbReference type="ARBA" id="ARBA00022989"/>
    </source>
</evidence>
<dbReference type="CDD" id="cd19961">
    <property type="entry name" value="EcYidC-like_peri"/>
    <property type="match status" value="1"/>
</dbReference>
<evidence type="ECO:0000259" key="14">
    <source>
        <dbReference type="Pfam" id="PF02096"/>
    </source>
</evidence>
<dbReference type="GO" id="GO:0032977">
    <property type="term" value="F:membrane insertase activity"/>
    <property type="evidence" value="ECO:0007669"/>
    <property type="project" value="InterPro"/>
</dbReference>
<feature type="domain" description="Membrane insertase YidC N-terminal" evidence="15">
    <location>
        <begin position="130"/>
        <end position="307"/>
    </location>
</feature>
<keyword evidence="7 13" id="KW-0653">Protein transport</keyword>
<dbReference type="InterPro" id="IPR038221">
    <property type="entry name" value="YidC_periplasmic_sf"/>
</dbReference>
<keyword evidence="5 13" id="KW-1003">Cell membrane</keyword>
<protein>
    <recommendedName>
        <fullName evidence="3 13">Membrane protein insertase YidC</fullName>
    </recommendedName>
    <alternativeName>
        <fullName evidence="12 13">Foldase YidC</fullName>
    </alternativeName>
    <alternativeName>
        <fullName evidence="11 13">Membrane integrase YidC</fullName>
    </alternativeName>
    <alternativeName>
        <fullName evidence="13">Membrane protein YidC</fullName>
    </alternativeName>
</protein>
<dbReference type="Gene3D" id="2.70.98.90">
    <property type="match status" value="1"/>
</dbReference>
<reference evidence="16 17" key="1">
    <citation type="submission" date="2017-01" db="EMBL/GenBank/DDBJ databases">
        <title>First insights into the biology of 'candidatus Vampirococcus archaeovorus'.</title>
        <authorList>
            <person name="Kizina J."/>
            <person name="Jordan S."/>
            <person name="Stueber K."/>
            <person name="Reinhardt R."/>
            <person name="Harder J."/>
        </authorList>
    </citation>
    <scope>NUCLEOTIDE SEQUENCE [LARGE SCALE GENOMIC DNA]</scope>
    <source>
        <strain evidence="16 17">LiM</strain>
    </source>
</reference>
<keyword evidence="4 13" id="KW-0813">Transport</keyword>
<name>A0A410P799_VELA1</name>
<evidence type="ECO:0000256" key="13">
    <source>
        <dbReference type="HAMAP-Rule" id="MF_01810"/>
    </source>
</evidence>
<dbReference type="InterPro" id="IPR028053">
    <property type="entry name" value="Membr_insert_YidC_N"/>
</dbReference>
<dbReference type="EMBL" id="CP019384">
    <property type="protein sequence ID" value="QAT17948.1"/>
    <property type="molecule type" value="Genomic_DNA"/>
</dbReference>
<organism evidence="16 17">
    <name type="scientific">Velamenicoccus archaeovorus</name>
    <dbReference type="NCBI Taxonomy" id="1930593"/>
    <lineage>
        <taxon>Bacteria</taxon>
        <taxon>Pseudomonadati</taxon>
        <taxon>Candidatus Omnitrophota</taxon>
        <taxon>Candidatus Velamenicoccus</taxon>
    </lineage>
</organism>
<dbReference type="PANTHER" id="PTHR12428:SF65">
    <property type="entry name" value="CYTOCHROME C OXIDASE ASSEMBLY PROTEIN COX18, MITOCHONDRIAL"/>
    <property type="match status" value="1"/>
</dbReference>
<sequence>MEKRFFIALLLSFLVLVAYSAIVPKTKPIANKEDMEFSSPVTRETVQAKALIEEPKTQQVKIADKSFNKNELYKFEDGDLVFEFSFKGGYIKSVFDKKLNVELDLKDIGLVPQWSGFLFSKTLLPKGIGFSYLTQEGAEISKTYRIKDDGTIELTISINNITYLKSNSYDILIGALSDSGKTDPISQRYFEGSYQVRNIVSRKSVFGLKNSVNINGKIDWAGLRDRYFCVVFSPQFIVEEGVIKSQDKTPYLMFHIKNEKKPASNSIENVFKVYVGLQDEKRLSAVGLNAERIVNFGFFDLIAKAILFLLTVIHKVVHNWGFAIILVTTLIYFILFPLSYKSMASMKKMQALQPKIEELKIKFKDNPQKLQMATMELYKEEKINPLGGCFPMLLQIPVFFSLYQLLLRLPELRGAGFLWIKDLSSPDRLIALPNALPVIGNEINLLPLLMAGVMFLQQKVSMGSSNATGSTAEQQKMMAIMMPVIFGFLFYKMPSGLVLYWLVNSLLMLIFQWKISIVK</sequence>
<evidence type="ECO:0000256" key="3">
    <source>
        <dbReference type="ARBA" id="ARBA00015325"/>
    </source>
</evidence>
<keyword evidence="6 13" id="KW-0812">Transmembrane</keyword>
<dbReference type="Pfam" id="PF14849">
    <property type="entry name" value="YidC_periplas"/>
    <property type="match status" value="1"/>
</dbReference>
<evidence type="ECO:0000313" key="16">
    <source>
        <dbReference type="EMBL" id="QAT17948.1"/>
    </source>
</evidence>
<dbReference type="KEGG" id="vai:BU251_09550"/>
<dbReference type="CDD" id="cd20070">
    <property type="entry name" value="5TM_YidC_Alb3"/>
    <property type="match status" value="1"/>
</dbReference>
<dbReference type="NCBIfam" id="TIGR03593">
    <property type="entry name" value="yidC_nterm"/>
    <property type="match status" value="1"/>
</dbReference>
<evidence type="ECO:0000256" key="6">
    <source>
        <dbReference type="ARBA" id="ARBA00022692"/>
    </source>
</evidence>
<evidence type="ECO:0000256" key="5">
    <source>
        <dbReference type="ARBA" id="ARBA00022475"/>
    </source>
</evidence>
<keyword evidence="17" id="KW-1185">Reference proteome</keyword>
<comment type="caution">
    <text evidence="13">Lacks conserved residue(s) required for the propagation of feature annotation.</text>
</comment>
<keyword evidence="8 13" id="KW-1133">Transmembrane helix</keyword>
<dbReference type="GO" id="GO:0015031">
    <property type="term" value="P:protein transport"/>
    <property type="evidence" value="ECO:0007669"/>
    <property type="project" value="UniProtKB-KW"/>
</dbReference>
<dbReference type="NCBIfam" id="TIGR03592">
    <property type="entry name" value="yidC_oxa1_cterm"/>
    <property type="match status" value="1"/>
</dbReference>
<evidence type="ECO:0000256" key="7">
    <source>
        <dbReference type="ARBA" id="ARBA00022927"/>
    </source>
</evidence>
<dbReference type="InterPro" id="IPR019998">
    <property type="entry name" value="Membr_insert_YidC"/>
</dbReference>
<dbReference type="PANTHER" id="PTHR12428">
    <property type="entry name" value="OXA1"/>
    <property type="match status" value="1"/>
</dbReference>
<evidence type="ECO:0000256" key="11">
    <source>
        <dbReference type="ARBA" id="ARBA00033245"/>
    </source>
</evidence>
<dbReference type="OrthoDB" id="9780552at2"/>
<evidence type="ECO:0000256" key="9">
    <source>
        <dbReference type="ARBA" id="ARBA00023136"/>
    </source>
</evidence>
<evidence type="ECO:0000313" key="17">
    <source>
        <dbReference type="Proteomes" id="UP000287243"/>
    </source>
</evidence>
<dbReference type="GO" id="GO:0005886">
    <property type="term" value="C:plasma membrane"/>
    <property type="evidence" value="ECO:0007669"/>
    <property type="project" value="UniProtKB-SubCell"/>
</dbReference>